<dbReference type="Pfam" id="PF04672">
    <property type="entry name" value="Methyltransf_19"/>
    <property type="match status" value="1"/>
</dbReference>
<organism evidence="1 2">
    <name type="scientific">Actinoallomurus spadix</name>
    <dbReference type="NCBI Taxonomy" id="79912"/>
    <lineage>
        <taxon>Bacteria</taxon>
        <taxon>Bacillati</taxon>
        <taxon>Actinomycetota</taxon>
        <taxon>Actinomycetes</taxon>
        <taxon>Streptosporangiales</taxon>
        <taxon>Thermomonosporaceae</taxon>
        <taxon>Actinoallomurus</taxon>
    </lineage>
</organism>
<dbReference type="Proteomes" id="UP001501822">
    <property type="component" value="Unassembled WGS sequence"/>
</dbReference>
<reference evidence="2" key="1">
    <citation type="journal article" date="2019" name="Int. J. Syst. Evol. Microbiol.">
        <title>The Global Catalogue of Microorganisms (GCM) 10K type strain sequencing project: providing services to taxonomists for standard genome sequencing and annotation.</title>
        <authorList>
            <consortium name="The Broad Institute Genomics Platform"/>
            <consortium name="The Broad Institute Genome Sequencing Center for Infectious Disease"/>
            <person name="Wu L."/>
            <person name="Ma J."/>
        </authorList>
    </citation>
    <scope>NUCLEOTIDE SEQUENCE [LARGE SCALE GENOMIC DNA]</scope>
    <source>
        <strain evidence="2">JCM 3146</strain>
    </source>
</reference>
<dbReference type="RefSeq" id="WP_252804352.1">
    <property type="nucleotide sequence ID" value="NZ_BAAABM010000007.1"/>
</dbReference>
<dbReference type="CDD" id="cd02440">
    <property type="entry name" value="AdoMet_MTases"/>
    <property type="match status" value="1"/>
</dbReference>
<dbReference type="PIRSF" id="PIRSF017393">
    <property type="entry name" value="MTase_SAV2177"/>
    <property type="match status" value="1"/>
</dbReference>
<proteinExistence type="predicted"/>
<name>A0ABP3FPI7_9ACTN</name>
<keyword evidence="1" id="KW-0489">Methyltransferase</keyword>
<dbReference type="Gene3D" id="3.40.50.150">
    <property type="entry name" value="Vaccinia Virus protein VP39"/>
    <property type="match status" value="1"/>
</dbReference>
<dbReference type="GO" id="GO:0032259">
    <property type="term" value="P:methylation"/>
    <property type="evidence" value="ECO:0007669"/>
    <property type="project" value="UniProtKB-KW"/>
</dbReference>
<evidence type="ECO:0000313" key="2">
    <source>
        <dbReference type="Proteomes" id="UP001501822"/>
    </source>
</evidence>
<gene>
    <name evidence="1" type="ORF">GCM10010151_07550</name>
</gene>
<dbReference type="GO" id="GO:0008168">
    <property type="term" value="F:methyltransferase activity"/>
    <property type="evidence" value="ECO:0007669"/>
    <property type="project" value="UniProtKB-KW"/>
</dbReference>
<accession>A0ABP3FPI7</accession>
<keyword evidence="1" id="KW-0808">Transferase</keyword>
<keyword evidence="2" id="KW-1185">Reference proteome</keyword>
<dbReference type="EMBL" id="BAAABM010000007">
    <property type="protein sequence ID" value="GAA0320343.1"/>
    <property type="molecule type" value="Genomic_DNA"/>
</dbReference>
<comment type="caution">
    <text evidence="1">The sequence shown here is derived from an EMBL/GenBank/DDBJ whole genome shotgun (WGS) entry which is preliminary data.</text>
</comment>
<dbReference type="SUPFAM" id="SSF53335">
    <property type="entry name" value="S-adenosyl-L-methionine-dependent methyltransferases"/>
    <property type="match status" value="1"/>
</dbReference>
<protein>
    <submittedName>
        <fullName evidence="1">SAM-dependent methyltransferase</fullName>
    </submittedName>
</protein>
<sequence>MTMGSVVSMRRAEFDRAWPYGAEEDDDASAAGIDAATPNVARMDNYYLGGKDNFAVDRELAERALHEAPVIARLVQVNRGFLHRMARFLAEEEGIRQFLDIGCGLPAEINLDETVRRIDPECRVAYVDNDPMVLTHARALMAVGGSVGVFEADLREPSTVLGNPELLRLLDLTEPVAVFLLNVLPFVPGNPRRIVDELVRYLPTGSHVVVSHVERTPDLEAVAELYEGAGLSFLPRSRFEIARIAHGLEPVAPYPAGLPLSRSGGEPAPADAVPLIGCVGRKR</sequence>
<dbReference type="InterPro" id="IPR006764">
    <property type="entry name" value="SAM_dep_MeTrfase_SAV2177_type"/>
</dbReference>
<evidence type="ECO:0000313" key="1">
    <source>
        <dbReference type="EMBL" id="GAA0320343.1"/>
    </source>
</evidence>
<dbReference type="InterPro" id="IPR029063">
    <property type="entry name" value="SAM-dependent_MTases_sf"/>
</dbReference>